<evidence type="ECO:0000313" key="1">
    <source>
        <dbReference type="EMBL" id="TLM74406.1"/>
    </source>
</evidence>
<name>A0ABY2UDP8_9GAMM</name>
<organism evidence="1 2">
    <name type="scientific">Microbulbifer harenosus</name>
    <dbReference type="NCBI Taxonomy" id="2576840"/>
    <lineage>
        <taxon>Bacteria</taxon>
        <taxon>Pseudomonadati</taxon>
        <taxon>Pseudomonadota</taxon>
        <taxon>Gammaproteobacteria</taxon>
        <taxon>Cellvibrionales</taxon>
        <taxon>Microbulbiferaceae</taxon>
        <taxon>Microbulbifer</taxon>
    </lineage>
</organism>
<comment type="caution">
    <text evidence="1">The sequence shown here is derived from an EMBL/GenBank/DDBJ whole genome shotgun (WGS) entry which is preliminary data.</text>
</comment>
<evidence type="ECO:0000313" key="2">
    <source>
        <dbReference type="Proteomes" id="UP000306791"/>
    </source>
</evidence>
<feature type="non-terminal residue" evidence="1">
    <location>
        <position position="315"/>
    </location>
</feature>
<protein>
    <submittedName>
        <fullName evidence="1">Uncharacterized protein</fullName>
    </submittedName>
</protein>
<dbReference type="Proteomes" id="UP000306791">
    <property type="component" value="Unassembled WGS sequence"/>
</dbReference>
<dbReference type="EMBL" id="VANI01000021">
    <property type="protein sequence ID" value="TLM74406.1"/>
    <property type="molecule type" value="Genomic_DNA"/>
</dbReference>
<reference evidence="1 2" key="1">
    <citation type="submission" date="2019-05" db="EMBL/GenBank/DDBJ databases">
        <title>Microbulbifer harenosus sp. nov., an alginate-degrading bacterium isolated from coastal sand.</title>
        <authorList>
            <person name="Huang H."/>
            <person name="Mo K."/>
            <person name="Bao S."/>
        </authorList>
    </citation>
    <scope>NUCLEOTIDE SEQUENCE [LARGE SCALE GENOMIC DNA]</scope>
    <source>
        <strain evidence="1 2">HB161719</strain>
    </source>
</reference>
<sequence>MSFCTLTDNLGNTYQLTSGDRIESLAIADYFTALEALGRIDVHQLAAAEDQLFRFYGGDLERSLFCQPGSGWQDMNSVGIFSTQAHHPHIGIGFLPGRWPRILDAIHQGNLRFIHTGSAKKTKEEQPHDTRNLLRVKIRQALLAIVAAERAEASQHARQLRQETSVNRGLIYTGAFLTGLWQAGSGLAQWLKDVNDVVSPLQRSLRGVQAAYRASQRSDNGENLMAAYQDEILTAEKREIVQVLGFDPTTITREQFQRATELADLIWEDPALQADLRRFVKDYVKAQHAIEITEFSGAAAFEVLFTILLAAVTGG</sequence>
<gene>
    <name evidence="1" type="ORF">FDY93_17300</name>
</gene>
<proteinExistence type="predicted"/>
<accession>A0ABY2UDP8</accession>
<keyword evidence="2" id="KW-1185">Reference proteome</keyword>